<organism evidence="1 2">
    <name type="scientific">Leptospira barantonii</name>
    <dbReference type="NCBI Taxonomy" id="2023184"/>
    <lineage>
        <taxon>Bacteria</taxon>
        <taxon>Pseudomonadati</taxon>
        <taxon>Spirochaetota</taxon>
        <taxon>Spirochaetia</taxon>
        <taxon>Leptospirales</taxon>
        <taxon>Leptospiraceae</taxon>
        <taxon>Leptospira</taxon>
    </lineage>
</organism>
<evidence type="ECO:0000313" key="2">
    <source>
        <dbReference type="Proteomes" id="UP000298429"/>
    </source>
</evidence>
<dbReference type="Proteomes" id="UP000298429">
    <property type="component" value="Unassembled WGS sequence"/>
</dbReference>
<proteinExistence type="predicted"/>
<sequence>MLYIIFKNYIYRVIGIRILIGNSVFGKLTSPNCGFSRRFEIASQLSLGLRHICFVTRLARRSLRLTQVSCQSFRAFSALQDRKRREAYFVRRHKLRLFCNCKIL</sequence>
<name>A0A5F2BDZ4_9LEPT</name>
<dbReference type="EMBL" id="RQGN01000044">
    <property type="protein sequence ID" value="TGM03798.1"/>
    <property type="molecule type" value="Genomic_DNA"/>
</dbReference>
<dbReference type="AlphaFoldDB" id="A0A5F2BDZ4"/>
<reference evidence="1 2" key="1">
    <citation type="journal article" date="2019" name="PLoS Negl. Trop. Dis.">
        <title>Revisiting the worldwide diversity of Leptospira species in the environment.</title>
        <authorList>
            <person name="Vincent A.T."/>
            <person name="Schiettekatte O."/>
            <person name="Bourhy P."/>
            <person name="Veyrier F.J."/>
            <person name="Picardeau M."/>
        </authorList>
    </citation>
    <scope>NUCLEOTIDE SEQUENCE [LARGE SCALE GENOMIC DNA]</scope>
    <source>
        <strain evidence="1 2">201702444</strain>
    </source>
</reference>
<evidence type="ECO:0000313" key="1">
    <source>
        <dbReference type="EMBL" id="TGM03798.1"/>
    </source>
</evidence>
<accession>A0A5F2BDZ4</accession>
<gene>
    <name evidence="1" type="ORF">EHQ76_09150</name>
</gene>
<comment type="caution">
    <text evidence="1">The sequence shown here is derived from an EMBL/GenBank/DDBJ whole genome shotgun (WGS) entry which is preliminary data.</text>
</comment>
<protein>
    <submittedName>
        <fullName evidence="1">Uncharacterized protein</fullName>
    </submittedName>
</protein>